<dbReference type="CDD" id="cd00609">
    <property type="entry name" value="AAT_like"/>
    <property type="match status" value="1"/>
</dbReference>
<protein>
    <recommendedName>
        <fullName evidence="3">Aminotransferase</fullName>
        <ecNumber evidence="3">2.6.1.-</ecNumber>
    </recommendedName>
</protein>
<gene>
    <name evidence="5" type="ORF">EF807_04345</name>
</gene>
<dbReference type="Pfam" id="PF00155">
    <property type="entry name" value="Aminotran_1_2"/>
    <property type="match status" value="1"/>
</dbReference>
<dbReference type="PANTHER" id="PTHR42885">
    <property type="entry name" value="HISTIDINOL-PHOSPHATE AMINOTRANSFERASE-RELATED"/>
    <property type="match status" value="1"/>
</dbReference>
<comment type="caution">
    <text evidence="5">The sequence shown here is derived from an EMBL/GenBank/DDBJ whole genome shotgun (WGS) entry which is preliminary data.</text>
</comment>
<keyword evidence="3 5" id="KW-0032">Aminotransferase</keyword>
<comment type="similarity">
    <text evidence="3">Belongs to the class-I pyridoxal-phosphate-dependent aminotransferase family.</text>
</comment>
<evidence type="ECO:0000313" key="5">
    <source>
        <dbReference type="EMBL" id="RZN69653.1"/>
    </source>
</evidence>
<comment type="cofactor">
    <cofactor evidence="1 3">
        <name>pyridoxal 5'-phosphate</name>
        <dbReference type="ChEBI" id="CHEBI:597326"/>
    </cofactor>
</comment>
<proteinExistence type="inferred from homology"/>
<dbReference type="GO" id="GO:0008483">
    <property type="term" value="F:transaminase activity"/>
    <property type="evidence" value="ECO:0007669"/>
    <property type="project" value="UniProtKB-KW"/>
</dbReference>
<dbReference type="EC" id="2.6.1.-" evidence="3"/>
<dbReference type="PANTHER" id="PTHR42885:SF1">
    <property type="entry name" value="THREONINE-PHOSPHATE DECARBOXYLASE"/>
    <property type="match status" value="1"/>
</dbReference>
<dbReference type="EMBL" id="RXIL01000072">
    <property type="protein sequence ID" value="RZN69653.1"/>
    <property type="molecule type" value="Genomic_DNA"/>
</dbReference>
<keyword evidence="2" id="KW-0663">Pyridoxal phosphate</keyword>
<dbReference type="PROSITE" id="PS00105">
    <property type="entry name" value="AA_TRANSFER_CLASS_1"/>
    <property type="match status" value="1"/>
</dbReference>
<evidence type="ECO:0000256" key="1">
    <source>
        <dbReference type="ARBA" id="ARBA00001933"/>
    </source>
</evidence>
<feature type="domain" description="Aminotransferase class I/classII large" evidence="4">
    <location>
        <begin position="43"/>
        <end position="343"/>
    </location>
</feature>
<dbReference type="Proteomes" id="UP000320766">
    <property type="component" value="Unassembled WGS sequence"/>
</dbReference>
<dbReference type="GO" id="GO:0030170">
    <property type="term" value="F:pyridoxal phosphate binding"/>
    <property type="evidence" value="ECO:0007669"/>
    <property type="project" value="InterPro"/>
</dbReference>
<accession>A0A520KWS0</accession>
<dbReference type="InterPro" id="IPR004839">
    <property type="entry name" value="Aminotransferase_I/II_large"/>
</dbReference>
<dbReference type="InterPro" id="IPR004838">
    <property type="entry name" value="NHTrfase_class1_PyrdxlP-BS"/>
</dbReference>
<keyword evidence="3 5" id="KW-0808">Transferase</keyword>
<dbReference type="InterPro" id="IPR015424">
    <property type="entry name" value="PyrdxlP-dep_Trfase"/>
</dbReference>
<dbReference type="InterPro" id="IPR015422">
    <property type="entry name" value="PyrdxlP-dep_Trfase_small"/>
</dbReference>
<evidence type="ECO:0000313" key="6">
    <source>
        <dbReference type="Proteomes" id="UP000320766"/>
    </source>
</evidence>
<dbReference type="Gene3D" id="3.90.1150.10">
    <property type="entry name" value="Aspartate Aminotransferase, domain 1"/>
    <property type="match status" value="1"/>
</dbReference>
<reference evidence="5 6" key="1">
    <citation type="journal article" date="2019" name="Nat. Microbiol.">
        <title>Wide diversity of methane and short-chain alkane metabolisms in uncultured archaea.</title>
        <authorList>
            <person name="Borrel G."/>
            <person name="Adam P.S."/>
            <person name="McKay L.J."/>
            <person name="Chen L.X."/>
            <person name="Sierra-Garcia I.N."/>
            <person name="Sieber C.M."/>
            <person name="Letourneur Q."/>
            <person name="Ghozlane A."/>
            <person name="Andersen G.L."/>
            <person name="Li W.J."/>
            <person name="Hallam S.J."/>
            <person name="Muyzer G."/>
            <person name="de Oliveira V.M."/>
            <person name="Inskeep W.P."/>
            <person name="Banfield J.F."/>
            <person name="Gribaldo S."/>
        </authorList>
    </citation>
    <scope>NUCLEOTIDE SEQUENCE [LARGE SCALE GENOMIC DNA]</scope>
    <source>
        <strain evidence="5">NM1b</strain>
    </source>
</reference>
<dbReference type="SUPFAM" id="SSF53383">
    <property type="entry name" value="PLP-dependent transferases"/>
    <property type="match status" value="1"/>
</dbReference>
<name>A0A520KWS0_9EURY</name>
<sequence length="349" mass="40187">MKPRHGGRMLSIAERYKKSPEDFIEFSASMNPIEMDLKEVILNSLDKIRYYPDNNYAMLKSAISSLHAVAKENICVGNGSVEMIRNFSHALLKRGDKILIPEPTFEEYEYNGRIFGAEPIFIGYGKFEELDKILPDIKIFFLCNPNNPTGRLIKKREMKRIMDICIENDCYLFVDEAFIELSSPSESLVKEASDEEKLFVLRSLTKCFSIPGLRVGYGIGDEAIVEKMEELRLPWDIGCIEEEVACYLLKEGESFLEISRDYIREEREWVEKRLSELGLRPLKSDTNFLMVNVEPFSSKDLSEELIEKGIIVRDCSSFRSLKEGYMRIAIRKREDNIRLLDALKGILGG</sequence>
<dbReference type="InterPro" id="IPR015421">
    <property type="entry name" value="PyrdxlP-dep_Trfase_major"/>
</dbReference>
<organism evidence="5 6">
    <name type="scientific">Candidatus Methanolliviera hydrocarbonicum</name>
    <dbReference type="NCBI Taxonomy" id="2491085"/>
    <lineage>
        <taxon>Archaea</taxon>
        <taxon>Methanobacteriati</taxon>
        <taxon>Methanobacteriota</taxon>
        <taxon>Candidatus Methanoliparia</taxon>
        <taxon>Candidatus Methanoliparales</taxon>
        <taxon>Candidatus Methanollivieraceae</taxon>
        <taxon>Candidatus Methanolliviera</taxon>
    </lineage>
</organism>
<evidence type="ECO:0000256" key="3">
    <source>
        <dbReference type="RuleBase" id="RU000481"/>
    </source>
</evidence>
<evidence type="ECO:0000259" key="4">
    <source>
        <dbReference type="Pfam" id="PF00155"/>
    </source>
</evidence>
<dbReference type="AlphaFoldDB" id="A0A520KWS0"/>
<evidence type="ECO:0000256" key="2">
    <source>
        <dbReference type="ARBA" id="ARBA00022898"/>
    </source>
</evidence>
<dbReference type="Gene3D" id="3.40.640.10">
    <property type="entry name" value="Type I PLP-dependent aspartate aminotransferase-like (Major domain)"/>
    <property type="match status" value="1"/>
</dbReference>